<organism evidence="1 2">
    <name type="scientific">Pseudobutyrivibrio xylanivorans DSM 14809</name>
    <dbReference type="NCBI Taxonomy" id="1123012"/>
    <lineage>
        <taxon>Bacteria</taxon>
        <taxon>Bacillati</taxon>
        <taxon>Bacillota</taxon>
        <taxon>Clostridia</taxon>
        <taxon>Lachnospirales</taxon>
        <taxon>Lachnospiraceae</taxon>
        <taxon>Pseudobutyrivibrio</taxon>
    </lineage>
</organism>
<protein>
    <submittedName>
        <fullName evidence="1">Uncharacterized protein</fullName>
    </submittedName>
</protein>
<dbReference type="Proteomes" id="UP000184185">
    <property type="component" value="Unassembled WGS sequence"/>
</dbReference>
<gene>
    <name evidence="1" type="ORF">SAMN02745725_01484</name>
</gene>
<proteinExistence type="predicted"/>
<reference evidence="1 2" key="1">
    <citation type="submission" date="2016-11" db="EMBL/GenBank/DDBJ databases">
        <authorList>
            <person name="Jaros S."/>
            <person name="Januszkiewicz K."/>
            <person name="Wedrychowicz H."/>
        </authorList>
    </citation>
    <scope>NUCLEOTIDE SEQUENCE [LARGE SCALE GENOMIC DNA]</scope>
    <source>
        <strain evidence="1 2">DSM 14809</strain>
    </source>
</reference>
<dbReference type="AlphaFoldDB" id="A0A1M6FET6"/>
<dbReference type="STRING" id="185007.SAMN02910350_00255"/>
<dbReference type="OrthoDB" id="1767213at2"/>
<dbReference type="RefSeq" id="WP_072915220.1">
    <property type="nucleotide sequence ID" value="NZ_FQYQ01000007.1"/>
</dbReference>
<dbReference type="EMBL" id="FQYQ01000007">
    <property type="protein sequence ID" value="SHI96156.1"/>
    <property type="molecule type" value="Genomic_DNA"/>
</dbReference>
<accession>A0A1M6FET6</accession>
<evidence type="ECO:0000313" key="1">
    <source>
        <dbReference type="EMBL" id="SHI96156.1"/>
    </source>
</evidence>
<evidence type="ECO:0000313" key="2">
    <source>
        <dbReference type="Proteomes" id="UP000184185"/>
    </source>
</evidence>
<sequence>MARSRSAFLNQEGPRVKFCTKCNCRIPVNSPYELCRDCMKKELFPKVKEFINENDDVNEMIVAQEFGIERSIVHEWVVEGHLEYKKRLEF</sequence>
<name>A0A1M6FET6_PSEXY</name>
<keyword evidence="2" id="KW-1185">Reference proteome</keyword>